<dbReference type="Pfam" id="PF08395">
    <property type="entry name" value="7tm_7"/>
    <property type="match status" value="1"/>
</dbReference>
<dbReference type="Proteomes" id="UP000499080">
    <property type="component" value="Unassembled WGS sequence"/>
</dbReference>
<keyword evidence="4 6" id="KW-1133">Transmembrane helix</keyword>
<evidence type="ECO:0000256" key="5">
    <source>
        <dbReference type="ARBA" id="ARBA00023136"/>
    </source>
</evidence>
<keyword evidence="2" id="KW-1003">Cell membrane</keyword>
<gene>
    <name evidence="7" type="ORF">AVEN_205119_1</name>
</gene>
<accession>A0A4Y2GC91</accession>
<keyword evidence="5 6" id="KW-0472">Membrane</keyword>
<keyword evidence="3 6" id="KW-0812">Transmembrane</keyword>
<evidence type="ECO:0000256" key="3">
    <source>
        <dbReference type="ARBA" id="ARBA00022692"/>
    </source>
</evidence>
<dbReference type="GO" id="GO:0050909">
    <property type="term" value="P:sensory perception of taste"/>
    <property type="evidence" value="ECO:0007669"/>
    <property type="project" value="InterPro"/>
</dbReference>
<keyword evidence="8" id="KW-1185">Reference proteome</keyword>
<dbReference type="EMBL" id="BGPR01001336">
    <property type="protein sequence ID" value="GBM51422.1"/>
    <property type="molecule type" value="Genomic_DNA"/>
</dbReference>
<name>A0A4Y2GC91_ARAVE</name>
<feature type="transmembrane region" description="Helical" evidence="6">
    <location>
        <begin position="148"/>
        <end position="167"/>
    </location>
</feature>
<comment type="subcellular location">
    <subcellularLocation>
        <location evidence="1">Cell membrane</location>
        <topology evidence="1">Multi-pass membrane protein</topology>
    </subcellularLocation>
</comment>
<evidence type="ECO:0000256" key="1">
    <source>
        <dbReference type="ARBA" id="ARBA00004651"/>
    </source>
</evidence>
<proteinExistence type="predicted"/>
<evidence type="ECO:0000256" key="4">
    <source>
        <dbReference type="ARBA" id="ARBA00022989"/>
    </source>
</evidence>
<feature type="transmembrane region" description="Helical" evidence="6">
    <location>
        <begin position="72"/>
        <end position="96"/>
    </location>
</feature>
<protein>
    <recommendedName>
        <fullName evidence="9">Gustatory receptor</fullName>
    </recommendedName>
</protein>
<organism evidence="7 8">
    <name type="scientific">Araneus ventricosus</name>
    <name type="common">Orbweaver spider</name>
    <name type="synonym">Epeira ventricosa</name>
    <dbReference type="NCBI Taxonomy" id="182803"/>
    <lineage>
        <taxon>Eukaryota</taxon>
        <taxon>Metazoa</taxon>
        <taxon>Ecdysozoa</taxon>
        <taxon>Arthropoda</taxon>
        <taxon>Chelicerata</taxon>
        <taxon>Arachnida</taxon>
        <taxon>Araneae</taxon>
        <taxon>Araneomorphae</taxon>
        <taxon>Entelegynae</taxon>
        <taxon>Araneoidea</taxon>
        <taxon>Araneidae</taxon>
        <taxon>Araneus</taxon>
    </lineage>
</organism>
<evidence type="ECO:0000313" key="7">
    <source>
        <dbReference type="EMBL" id="GBM51422.1"/>
    </source>
</evidence>
<comment type="caution">
    <text evidence="7">The sequence shown here is derived from an EMBL/GenBank/DDBJ whole genome shotgun (WGS) entry which is preliminary data.</text>
</comment>
<evidence type="ECO:0008006" key="9">
    <source>
        <dbReference type="Google" id="ProtNLM"/>
    </source>
</evidence>
<dbReference type="GO" id="GO:0005886">
    <property type="term" value="C:plasma membrane"/>
    <property type="evidence" value="ECO:0007669"/>
    <property type="project" value="UniProtKB-SubCell"/>
</dbReference>
<sequence>MVFKILRDELQNDCCYKDLRELFFIYGDVIQSLSSMEDNFSFLVFIAMLVSLMGMFWTGYGVILASNLTQNYLFALICSTILDFTFLLLIMISASITNESVEKTNIVVQRLPYRIPTHRNDLETKIRKDFSEKIHLTFWKISVFDRSFVFTCFGTLLTYGILIATLGKQ</sequence>
<evidence type="ECO:0000256" key="2">
    <source>
        <dbReference type="ARBA" id="ARBA00022475"/>
    </source>
</evidence>
<reference evidence="7 8" key="1">
    <citation type="journal article" date="2019" name="Sci. Rep.">
        <title>Orb-weaving spider Araneus ventricosus genome elucidates the spidroin gene catalogue.</title>
        <authorList>
            <person name="Kono N."/>
            <person name="Nakamura H."/>
            <person name="Ohtoshi R."/>
            <person name="Moran D.A.P."/>
            <person name="Shinohara A."/>
            <person name="Yoshida Y."/>
            <person name="Fujiwara M."/>
            <person name="Mori M."/>
            <person name="Tomita M."/>
            <person name="Arakawa K."/>
        </authorList>
    </citation>
    <scope>NUCLEOTIDE SEQUENCE [LARGE SCALE GENOMIC DNA]</scope>
</reference>
<evidence type="ECO:0000256" key="6">
    <source>
        <dbReference type="SAM" id="Phobius"/>
    </source>
</evidence>
<feature type="transmembrane region" description="Helical" evidence="6">
    <location>
        <begin position="42"/>
        <end position="65"/>
    </location>
</feature>
<dbReference type="InterPro" id="IPR013604">
    <property type="entry name" value="7TM_chemorcpt"/>
</dbReference>
<dbReference type="AlphaFoldDB" id="A0A4Y2GC91"/>
<dbReference type="OrthoDB" id="6467226at2759"/>
<evidence type="ECO:0000313" key="8">
    <source>
        <dbReference type="Proteomes" id="UP000499080"/>
    </source>
</evidence>